<dbReference type="Proteomes" id="UP001153332">
    <property type="component" value="Unassembled WGS sequence"/>
</dbReference>
<accession>A0ACC2J2H7</accession>
<organism evidence="1 2">
    <name type="scientific">Lasiodiplodia mahajangana</name>
    <dbReference type="NCBI Taxonomy" id="1108764"/>
    <lineage>
        <taxon>Eukaryota</taxon>
        <taxon>Fungi</taxon>
        <taxon>Dikarya</taxon>
        <taxon>Ascomycota</taxon>
        <taxon>Pezizomycotina</taxon>
        <taxon>Dothideomycetes</taxon>
        <taxon>Dothideomycetes incertae sedis</taxon>
        <taxon>Botryosphaeriales</taxon>
        <taxon>Botryosphaeriaceae</taxon>
        <taxon>Lasiodiplodia</taxon>
    </lineage>
</organism>
<evidence type="ECO:0000313" key="1">
    <source>
        <dbReference type="EMBL" id="KAJ8121646.1"/>
    </source>
</evidence>
<proteinExistence type="predicted"/>
<gene>
    <name evidence="1" type="ORF">O1611_g10046</name>
</gene>
<protein>
    <submittedName>
        <fullName evidence="1">Uncharacterized protein</fullName>
    </submittedName>
</protein>
<name>A0ACC2J2H7_9PEZI</name>
<comment type="caution">
    <text evidence="1">The sequence shown here is derived from an EMBL/GenBank/DDBJ whole genome shotgun (WGS) entry which is preliminary data.</text>
</comment>
<dbReference type="EMBL" id="JAPUUL010003765">
    <property type="protein sequence ID" value="KAJ8121646.1"/>
    <property type="molecule type" value="Genomic_DNA"/>
</dbReference>
<keyword evidence="2" id="KW-1185">Reference proteome</keyword>
<evidence type="ECO:0000313" key="2">
    <source>
        <dbReference type="Proteomes" id="UP001153332"/>
    </source>
</evidence>
<reference evidence="1" key="1">
    <citation type="submission" date="2022-12" db="EMBL/GenBank/DDBJ databases">
        <title>Genome Sequence of Lasiodiplodia mahajangana.</title>
        <authorList>
            <person name="Buettner E."/>
        </authorList>
    </citation>
    <scope>NUCLEOTIDE SEQUENCE</scope>
    <source>
        <strain evidence="1">VT137</strain>
    </source>
</reference>
<sequence>MRLTLRIAAQEKHELLVLGALGCGAFRNPPEEVAKCWSEVLDEVEFRGGWWREIWFAVLDTRSEGNFKIFDQILGGKDFGKIGRDAE</sequence>